<organism evidence="2 3">
    <name type="scientific">Pristionchus pacificus</name>
    <name type="common">Parasitic nematode worm</name>
    <dbReference type="NCBI Taxonomy" id="54126"/>
    <lineage>
        <taxon>Eukaryota</taxon>
        <taxon>Metazoa</taxon>
        <taxon>Ecdysozoa</taxon>
        <taxon>Nematoda</taxon>
        <taxon>Chromadorea</taxon>
        <taxon>Rhabditida</taxon>
        <taxon>Rhabditina</taxon>
        <taxon>Diplogasteromorpha</taxon>
        <taxon>Diplogasteroidea</taxon>
        <taxon>Neodiplogasteridae</taxon>
        <taxon>Pristionchus</taxon>
    </lineage>
</organism>
<evidence type="ECO:0000313" key="2">
    <source>
        <dbReference type="EnsemblMetazoa" id="PPA29921.1"/>
    </source>
</evidence>
<gene>
    <name evidence="2" type="primary">WBGene00202789</name>
</gene>
<evidence type="ECO:0000313" key="3">
    <source>
        <dbReference type="Proteomes" id="UP000005239"/>
    </source>
</evidence>
<accession>A0A2A6BR43</accession>
<accession>A0A8R1UK75</accession>
<dbReference type="AlphaFoldDB" id="A0A2A6BR43"/>
<protein>
    <submittedName>
        <fullName evidence="2">Uncharacterized protein</fullName>
    </submittedName>
</protein>
<feature type="compositionally biased region" description="Low complexity" evidence="1">
    <location>
        <begin position="31"/>
        <end position="41"/>
    </location>
</feature>
<reference evidence="2" key="2">
    <citation type="submission" date="2022-06" db="UniProtKB">
        <authorList>
            <consortium name="EnsemblMetazoa"/>
        </authorList>
    </citation>
    <scope>IDENTIFICATION</scope>
    <source>
        <strain evidence="2">PS312</strain>
    </source>
</reference>
<dbReference type="EnsemblMetazoa" id="PPA29921.1">
    <property type="protein sequence ID" value="PPA29921.1"/>
    <property type="gene ID" value="WBGene00202789"/>
</dbReference>
<reference evidence="3" key="1">
    <citation type="journal article" date="2008" name="Nat. Genet.">
        <title>The Pristionchus pacificus genome provides a unique perspective on nematode lifestyle and parasitism.</title>
        <authorList>
            <person name="Dieterich C."/>
            <person name="Clifton S.W."/>
            <person name="Schuster L.N."/>
            <person name="Chinwalla A."/>
            <person name="Delehaunty K."/>
            <person name="Dinkelacker I."/>
            <person name="Fulton L."/>
            <person name="Fulton R."/>
            <person name="Godfrey J."/>
            <person name="Minx P."/>
            <person name="Mitreva M."/>
            <person name="Roeseler W."/>
            <person name="Tian H."/>
            <person name="Witte H."/>
            <person name="Yang S.P."/>
            <person name="Wilson R.K."/>
            <person name="Sommer R.J."/>
        </authorList>
    </citation>
    <scope>NUCLEOTIDE SEQUENCE [LARGE SCALE GENOMIC DNA]</scope>
    <source>
        <strain evidence="3">PS312</strain>
    </source>
</reference>
<name>A0A2A6BR43_PRIPA</name>
<keyword evidence="3" id="KW-1185">Reference proteome</keyword>
<feature type="region of interest" description="Disordered" evidence="1">
    <location>
        <begin position="28"/>
        <end position="73"/>
    </location>
</feature>
<dbReference type="Proteomes" id="UP000005239">
    <property type="component" value="Unassembled WGS sequence"/>
</dbReference>
<sequence>MRGGGGNRPHCECFPYLVSLSSLLADDDRPSSALFTSSSSTVPPDDPEGGPPRKWAWPAGWAELGTPPKRAESAPIVACGDEEADVEAGHVCQSSLKP</sequence>
<evidence type="ECO:0000256" key="1">
    <source>
        <dbReference type="SAM" id="MobiDB-lite"/>
    </source>
</evidence>
<proteinExistence type="predicted"/>